<keyword evidence="9" id="KW-1133">Transmembrane helix</keyword>
<dbReference type="InterPro" id="IPR004358">
    <property type="entry name" value="Sig_transdc_His_kin-like_C"/>
</dbReference>
<evidence type="ECO:0000313" key="12">
    <source>
        <dbReference type="Proteomes" id="UP000003678"/>
    </source>
</evidence>
<dbReference type="Gene3D" id="1.10.287.130">
    <property type="match status" value="1"/>
</dbReference>
<evidence type="ECO:0000256" key="9">
    <source>
        <dbReference type="SAM" id="Phobius"/>
    </source>
</evidence>
<dbReference type="SMART" id="SM00387">
    <property type="entry name" value="HATPase_c"/>
    <property type="match status" value="1"/>
</dbReference>
<dbReference type="SUPFAM" id="SSF55874">
    <property type="entry name" value="ATPase domain of HSP90 chaperone/DNA topoisomerase II/histidine kinase"/>
    <property type="match status" value="1"/>
</dbReference>
<dbReference type="GO" id="GO:0005524">
    <property type="term" value="F:ATP binding"/>
    <property type="evidence" value="ECO:0007669"/>
    <property type="project" value="UniProtKB-KW"/>
</dbReference>
<evidence type="ECO:0000256" key="5">
    <source>
        <dbReference type="ARBA" id="ARBA00022741"/>
    </source>
</evidence>
<dbReference type="InterPro" id="IPR005467">
    <property type="entry name" value="His_kinase_dom"/>
</dbReference>
<dbReference type="Proteomes" id="UP000003678">
    <property type="component" value="Unassembled WGS sequence"/>
</dbReference>
<feature type="transmembrane region" description="Helical" evidence="9">
    <location>
        <begin position="79"/>
        <end position="97"/>
    </location>
</feature>
<keyword evidence="3" id="KW-0597">Phosphoprotein</keyword>
<dbReference type="Gene3D" id="3.30.565.10">
    <property type="entry name" value="Histidine kinase-like ATPase, C-terminal domain"/>
    <property type="match status" value="1"/>
</dbReference>
<evidence type="ECO:0000259" key="10">
    <source>
        <dbReference type="PROSITE" id="PS50109"/>
    </source>
</evidence>
<name>C0G902_9HYPH</name>
<dbReference type="AlphaFoldDB" id="C0G902"/>
<evidence type="ECO:0000256" key="6">
    <source>
        <dbReference type="ARBA" id="ARBA00022777"/>
    </source>
</evidence>
<dbReference type="PANTHER" id="PTHR43065:SF10">
    <property type="entry name" value="PEROXIDE STRESS-ACTIVATED HISTIDINE KINASE MAK3"/>
    <property type="match status" value="1"/>
</dbReference>
<dbReference type="InterPro" id="IPR003594">
    <property type="entry name" value="HATPase_dom"/>
</dbReference>
<keyword evidence="4" id="KW-0808">Transferase</keyword>
<evidence type="ECO:0000256" key="2">
    <source>
        <dbReference type="ARBA" id="ARBA00012438"/>
    </source>
</evidence>
<dbReference type="PROSITE" id="PS50109">
    <property type="entry name" value="HIS_KIN"/>
    <property type="match status" value="1"/>
</dbReference>
<feature type="transmembrane region" description="Helical" evidence="9">
    <location>
        <begin position="30"/>
        <end position="50"/>
    </location>
</feature>
<protein>
    <recommendedName>
        <fullName evidence="2">histidine kinase</fullName>
        <ecNumber evidence="2">2.7.13.3</ecNumber>
    </recommendedName>
</protein>
<evidence type="ECO:0000256" key="7">
    <source>
        <dbReference type="ARBA" id="ARBA00022840"/>
    </source>
</evidence>
<dbReference type="InterPro" id="IPR036097">
    <property type="entry name" value="HisK_dim/P_sf"/>
</dbReference>
<dbReference type="EMBL" id="ACJD01000006">
    <property type="protein sequence ID" value="EEH13416.1"/>
    <property type="molecule type" value="Genomic_DNA"/>
</dbReference>
<keyword evidence="9" id="KW-0472">Membrane</keyword>
<comment type="caution">
    <text evidence="11">The sequence shown here is derived from an EMBL/GenBank/DDBJ whole genome shotgun (WGS) entry which is preliminary data.</text>
</comment>
<accession>C0G902</accession>
<dbReference type="GO" id="GO:0000155">
    <property type="term" value="F:phosphorelay sensor kinase activity"/>
    <property type="evidence" value="ECO:0007669"/>
    <property type="project" value="InterPro"/>
</dbReference>
<keyword evidence="7" id="KW-0067">ATP-binding</keyword>
<feature type="domain" description="Histidine kinase" evidence="10">
    <location>
        <begin position="156"/>
        <end position="372"/>
    </location>
</feature>
<evidence type="ECO:0000313" key="11">
    <source>
        <dbReference type="EMBL" id="EEH13416.1"/>
    </source>
</evidence>
<dbReference type="EC" id="2.7.13.3" evidence="2"/>
<dbReference type="CDD" id="cd00082">
    <property type="entry name" value="HisKA"/>
    <property type="match status" value="1"/>
</dbReference>
<keyword evidence="9" id="KW-0812">Transmembrane</keyword>
<evidence type="ECO:0000256" key="4">
    <source>
        <dbReference type="ARBA" id="ARBA00022679"/>
    </source>
</evidence>
<dbReference type="PRINTS" id="PR00344">
    <property type="entry name" value="BCTRLSENSOR"/>
</dbReference>
<evidence type="ECO:0000256" key="8">
    <source>
        <dbReference type="ARBA" id="ARBA00023012"/>
    </source>
</evidence>
<dbReference type="PANTHER" id="PTHR43065">
    <property type="entry name" value="SENSOR HISTIDINE KINASE"/>
    <property type="match status" value="1"/>
</dbReference>
<gene>
    <name evidence="11" type="ORF">BCETI_6000355</name>
</gene>
<keyword evidence="8" id="KW-0902">Two-component regulatory system</keyword>
<organism evidence="11 12">
    <name type="scientific">Brucella ceti str. Cudo</name>
    <dbReference type="NCBI Taxonomy" id="595497"/>
    <lineage>
        <taxon>Bacteria</taxon>
        <taxon>Pseudomonadati</taxon>
        <taxon>Pseudomonadota</taxon>
        <taxon>Alphaproteobacteria</taxon>
        <taxon>Hyphomicrobiales</taxon>
        <taxon>Brucellaceae</taxon>
        <taxon>Brucella/Ochrobactrum group</taxon>
        <taxon>Brucella</taxon>
    </lineage>
</organism>
<dbReference type="InterPro" id="IPR003661">
    <property type="entry name" value="HisK_dim/P_dom"/>
</dbReference>
<keyword evidence="5" id="KW-0547">Nucleotide-binding</keyword>
<evidence type="ECO:0000256" key="3">
    <source>
        <dbReference type="ARBA" id="ARBA00022553"/>
    </source>
</evidence>
<dbReference type="Pfam" id="PF00512">
    <property type="entry name" value="HisKA"/>
    <property type="match status" value="1"/>
</dbReference>
<comment type="catalytic activity">
    <reaction evidence="1">
        <text>ATP + protein L-histidine = ADP + protein N-phospho-L-histidine.</text>
        <dbReference type="EC" id="2.7.13.3"/>
    </reaction>
</comment>
<evidence type="ECO:0000256" key="1">
    <source>
        <dbReference type="ARBA" id="ARBA00000085"/>
    </source>
</evidence>
<dbReference type="Pfam" id="PF02518">
    <property type="entry name" value="HATPase_c"/>
    <property type="match status" value="1"/>
</dbReference>
<sequence>MPPGNANFRRLRPGLRECLNMLKTIIRRNVTGSTPKILLLACLTAAIFIVDTVTDYAIAAAVFYTVVILLSARLLTGKAVTGLASTCIALSVISFAFTSKGAFYEGLINTGISIIAIIATTYLGLKLVSAEIDVRESRERLLRLARMTTLGQLTSSIAHEVSQPLVAIEISASAGRRWLAQSPPNNERAAAAIERISADSHRAIEILDRVRRLSRGEKPHVAPFDINEVVRDIVELAHNEITRHDIALDLDLTPGLPMALADRVQIQQVIGNLVLNAIEAIQEKDPPVRSLKINTALTEGARLQVAVRDSGGGIAPADQERLFDAFWTTKKGGFGLGLTISRTIVESSGGTIALGSTTPHGTTILFEVPTTQETEI</sequence>
<dbReference type="SMART" id="SM00388">
    <property type="entry name" value="HisKA"/>
    <property type="match status" value="1"/>
</dbReference>
<dbReference type="SUPFAM" id="SSF47384">
    <property type="entry name" value="Homodimeric domain of signal transducing histidine kinase"/>
    <property type="match status" value="1"/>
</dbReference>
<feature type="transmembrane region" description="Helical" evidence="9">
    <location>
        <begin position="103"/>
        <end position="125"/>
    </location>
</feature>
<proteinExistence type="predicted"/>
<keyword evidence="6 11" id="KW-0418">Kinase</keyword>
<dbReference type="InterPro" id="IPR036890">
    <property type="entry name" value="HATPase_C_sf"/>
</dbReference>
<reference evidence="11 12" key="1">
    <citation type="submission" date="2009-03" db="EMBL/GenBank/DDBJ databases">
        <authorList>
            <person name="Setubal J.C."/>
            <person name="Boyle S."/>
            <person name="Crasta O.R."/>
            <person name="Gillespie J.J."/>
            <person name="Kenyon R.W."/>
            <person name="Lu J."/>
            <person name="Mane S."/>
            <person name="Nagrani S."/>
            <person name="Shallom J.M."/>
            <person name="Shallom S."/>
            <person name="Shukla M."/>
            <person name="Snyder E.E."/>
            <person name="Sobral B.W."/>
            <person name="Wattam A.R."/>
            <person name="Will R."/>
            <person name="Williams K."/>
            <person name="Yoo H."/>
            <person name="Bruce D.H."/>
            <person name="Detter C."/>
            <person name="Munk C."/>
            <person name="Brettin T.S."/>
            <person name="Ficht T."/>
        </authorList>
    </citation>
    <scope>NUCLEOTIDE SEQUENCE [LARGE SCALE GENOMIC DNA]</scope>
    <source>
        <strain evidence="11 12">Cudo</strain>
    </source>
</reference>